<feature type="region of interest" description="Disordered" evidence="1">
    <location>
        <begin position="1"/>
        <end position="21"/>
    </location>
</feature>
<dbReference type="AlphaFoldDB" id="A0A9W9ABG8"/>
<proteinExistence type="predicted"/>
<feature type="compositionally biased region" description="Basic and acidic residues" evidence="1">
    <location>
        <begin position="1"/>
        <end position="16"/>
    </location>
</feature>
<dbReference type="Proteomes" id="UP001150266">
    <property type="component" value="Unassembled WGS sequence"/>
</dbReference>
<dbReference type="EMBL" id="JAOTPV010000009">
    <property type="protein sequence ID" value="KAJ4478366.1"/>
    <property type="molecule type" value="Genomic_DNA"/>
</dbReference>
<gene>
    <name evidence="2" type="ORF">J3R30DRAFT_2893918</name>
</gene>
<evidence type="ECO:0000313" key="3">
    <source>
        <dbReference type="Proteomes" id="UP001150266"/>
    </source>
</evidence>
<accession>A0A9W9ABG8</accession>
<protein>
    <submittedName>
        <fullName evidence="2">Uncharacterized protein</fullName>
    </submittedName>
</protein>
<reference evidence="2" key="1">
    <citation type="submission" date="2022-08" db="EMBL/GenBank/DDBJ databases">
        <title>A Global Phylogenomic Analysis of the Shiitake Genus Lentinula.</title>
        <authorList>
            <consortium name="DOE Joint Genome Institute"/>
            <person name="Sierra-Patev S."/>
            <person name="Min B."/>
            <person name="Naranjo-Ortiz M."/>
            <person name="Looney B."/>
            <person name="Konkel Z."/>
            <person name="Slot J.C."/>
            <person name="Sakamoto Y."/>
            <person name="Steenwyk J.L."/>
            <person name="Rokas A."/>
            <person name="Carro J."/>
            <person name="Camarero S."/>
            <person name="Ferreira P."/>
            <person name="Molpeceres G."/>
            <person name="Ruiz-Duenas F.J."/>
            <person name="Serrano A."/>
            <person name="Henrissat B."/>
            <person name="Drula E."/>
            <person name="Hughes K.W."/>
            <person name="Mata J.L."/>
            <person name="Ishikawa N.K."/>
            <person name="Vargas-Isla R."/>
            <person name="Ushijima S."/>
            <person name="Smith C.A."/>
            <person name="Ahrendt S."/>
            <person name="Andreopoulos W."/>
            <person name="He G."/>
            <person name="Labutti K."/>
            <person name="Lipzen A."/>
            <person name="Ng V."/>
            <person name="Riley R."/>
            <person name="Sandor L."/>
            <person name="Barry K."/>
            <person name="Martinez A.T."/>
            <person name="Xiao Y."/>
            <person name="Gibbons J.G."/>
            <person name="Terashima K."/>
            <person name="Grigoriev I.V."/>
            <person name="Hibbett D.S."/>
        </authorList>
    </citation>
    <scope>NUCLEOTIDE SEQUENCE</scope>
    <source>
        <strain evidence="2">JLM2183</strain>
    </source>
</reference>
<dbReference type="OrthoDB" id="3060210at2759"/>
<evidence type="ECO:0000313" key="2">
    <source>
        <dbReference type="EMBL" id="KAJ4478366.1"/>
    </source>
</evidence>
<sequence length="207" mass="24553">MSRESLHYRINDETTRPQRQVQDTSTNCHMFHVIQHLVLEWLQELLDTMLFYQHFPDITPPYEGYPMPMGFPFPSRIRPALNRSLLPLAEYLQHVPLLSHRVDQIAWAAGEVQASDFDVLLLQCEIFQWVEEVNRNDQLYRSVKAYLVMYGFPALRWTQDGNGQWMSPLVWELRWGERLIDCSPLAFQNDIYISHARNNRTRSFGNR</sequence>
<evidence type="ECO:0000256" key="1">
    <source>
        <dbReference type="SAM" id="MobiDB-lite"/>
    </source>
</evidence>
<organism evidence="2 3">
    <name type="scientific">Lentinula aciculospora</name>
    <dbReference type="NCBI Taxonomy" id="153920"/>
    <lineage>
        <taxon>Eukaryota</taxon>
        <taxon>Fungi</taxon>
        <taxon>Dikarya</taxon>
        <taxon>Basidiomycota</taxon>
        <taxon>Agaricomycotina</taxon>
        <taxon>Agaricomycetes</taxon>
        <taxon>Agaricomycetidae</taxon>
        <taxon>Agaricales</taxon>
        <taxon>Marasmiineae</taxon>
        <taxon>Omphalotaceae</taxon>
        <taxon>Lentinula</taxon>
    </lineage>
</organism>
<keyword evidence="3" id="KW-1185">Reference proteome</keyword>
<name>A0A9W9ABG8_9AGAR</name>
<comment type="caution">
    <text evidence="2">The sequence shown here is derived from an EMBL/GenBank/DDBJ whole genome shotgun (WGS) entry which is preliminary data.</text>
</comment>